<feature type="transmembrane region" description="Helical" evidence="5">
    <location>
        <begin position="60"/>
        <end position="77"/>
    </location>
</feature>
<dbReference type="PANTHER" id="PTHR10414:SF37">
    <property type="entry name" value="BB IN A BOXCAR, ISOFORM C"/>
    <property type="match status" value="1"/>
</dbReference>
<reference evidence="6" key="2">
    <citation type="submission" date="2020-05" db="UniProtKB">
        <authorList>
            <consortium name="EnsemblMetazoa"/>
        </authorList>
    </citation>
    <scope>IDENTIFICATION</scope>
    <source>
        <strain evidence="6">IAEA</strain>
    </source>
</reference>
<comment type="similarity">
    <text evidence="2">Belongs to the CDP-alcohol phosphatidyltransferase class-I family.</text>
</comment>
<dbReference type="InterPro" id="IPR043130">
    <property type="entry name" value="CDP-OH_PTrfase_TM_dom"/>
</dbReference>
<dbReference type="GO" id="GO:0006646">
    <property type="term" value="P:phosphatidylethanolamine biosynthetic process"/>
    <property type="evidence" value="ECO:0007669"/>
    <property type="project" value="TreeGrafter"/>
</dbReference>
<dbReference type="GO" id="GO:0005794">
    <property type="term" value="C:Golgi apparatus"/>
    <property type="evidence" value="ECO:0007669"/>
    <property type="project" value="TreeGrafter"/>
</dbReference>
<feature type="transmembrane region" description="Helical" evidence="5">
    <location>
        <begin position="97"/>
        <end position="116"/>
    </location>
</feature>
<dbReference type="GO" id="GO:0004142">
    <property type="term" value="F:diacylglycerol cholinephosphotransferase activity"/>
    <property type="evidence" value="ECO:0007669"/>
    <property type="project" value="TreeGrafter"/>
</dbReference>
<evidence type="ECO:0000256" key="2">
    <source>
        <dbReference type="ARBA" id="ARBA00010441"/>
    </source>
</evidence>
<dbReference type="EMBL" id="JXJN01030917">
    <property type="status" value="NOT_ANNOTATED_CDS"/>
    <property type="molecule type" value="Genomic_DNA"/>
</dbReference>
<dbReference type="EMBL" id="JXJN01030918">
    <property type="status" value="NOT_ANNOTATED_CDS"/>
    <property type="molecule type" value="Genomic_DNA"/>
</dbReference>
<reference evidence="7" key="1">
    <citation type="submission" date="2015-01" db="EMBL/GenBank/DDBJ databases">
        <authorList>
            <person name="Aksoy S."/>
            <person name="Warren W."/>
            <person name="Wilson R.K."/>
        </authorList>
    </citation>
    <scope>NUCLEOTIDE SEQUENCE [LARGE SCALE GENOMIC DNA]</scope>
    <source>
        <strain evidence="7">IAEA</strain>
    </source>
</reference>
<dbReference type="GO" id="GO:0005789">
    <property type="term" value="C:endoplasmic reticulum membrane"/>
    <property type="evidence" value="ECO:0007669"/>
    <property type="project" value="TreeGrafter"/>
</dbReference>
<dbReference type="STRING" id="67801.A0A1B0C7S2"/>
<proteinExistence type="inferred from homology"/>
<organism evidence="6 7">
    <name type="scientific">Glossina palpalis gambiensis</name>
    <dbReference type="NCBI Taxonomy" id="67801"/>
    <lineage>
        <taxon>Eukaryota</taxon>
        <taxon>Metazoa</taxon>
        <taxon>Ecdysozoa</taxon>
        <taxon>Arthropoda</taxon>
        <taxon>Hexapoda</taxon>
        <taxon>Insecta</taxon>
        <taxon>Pterygota</taxon>
        <taxon>Neoptera</taxon>
        <taxon>Endopterygota</taxon>
        <taxon>Diptera</taxon>
        <taxon>Brachycera</taxon>
        <taxon>Muscomorpha</taxon>
        <taxon>Hippoboscoidea</taxon>
        <taxon>Glossinidae</taxon>
        <taxon>Glossina</taxon>
    </lineage>
</organism>
<feature type="compositionally biased region" description="Polar residues" evidence="4">
    <location>
        <begin position="21"/>
        <end position="33"/>
    </location>
</feature>
<feature type="region of interest" description="Disordered" evidence="4">
    <location>
        <begin position="19"/>
        <end position="47"/>
    </location>
</feature>
<dbReference type="Gene3D" id="1.20.120.1760">
    <property type="match status" value="1"/>
</dbReference>
<keyword evidence="5" id="KW-1133">Transmembrane helix</keyword>
<dbReference type="PANTHER" id="PTHR10414">
    <property type="entry name" value="ETHANOLAMINEPHOSPHOTRANSFERASE"/>
    <property type="match status" value="1"/>
</dbReference>
<evidence type="ECO:0000313" key="7">
    <source>
        <dbReference type="Proteomes" id="UP000092460"/>
    </source>
</evidence>
<dbReference type="GO" id="GO:0004307">
    <property type="term" value="F:ethanolaminephosphotransferase activity"/>
    <property type="evidence" value="ECO:0007669"/>
    <property type="project" value="TreeGrafter"/>
</dbReference>
<dbReference type="VEuPathDB" id="VectorBase:GPPI051615"/>
<name>A0A1B0C7S2_9MUSC</name>
<comment type="subcellular location">
    <subcellularLocation>
        <location evidence="1">Membrane</location>
    </subcellularLocation>
</comment>
<dbReference type="EnsemblMetazoa" id="GPPI051615-RA">
    <property type="protein sequence ID" value="GPPI051615-PA"/>
    <property type="gene ID" value="GPPI051615"/>
</dbReference>
<evidence type="ECO:0000256" key="1">
    <source>
        <dbReference type="ARBA" id="ARBA00004370"/>
    </source>
</evidence>
<protein>
    <submittedName>
        <fullName evidence="6">Uncharacterized protein</fullName>
    </submittedName>
</protein>
<keyword evidence="7" id="KW-1185">Reference proteome</keyword>
<sequence>MYRIGRRVFRMNEPVKKVKNDNFNSENNSQKEQLNGKEARRTNTSSPLDKLFDHGNDSISTARFCAVGLLISAYWQIYVSGTLCFGKIDESEPQLTIIGIYLILTVFDLEFCVMKLRYFGCEERSRSLCFAFDINLLLDIQYAKTDTLTL</sequence>
<dbReference type="AlphaFoldDB" id="A0A1B0C7S2"/>
<evidence type="ECO:0000256" key="3">
    <source>
        <dbReference type="ARBA" id="ARBA00023136"/>
    </source>
</evidence>
<keyword evidence="5" id="KW-0812">Transmembrane</keyword>
<dbReference type="InterPro" id="IPR014472">
    <property type="entry name" value="CHOPT"/>
</dbReference>
<evidence type="ECO:0000256" key="5">
    <source>
        <dbReference type="SAM" id="Phobius"/>
    </source>
</evidence>
<evidence type="ECO:0000313" key="6">
    <source>
        <dbReference type="EnsemblMetazoa" id="GPPI051615-PA"/>
    </source>
</evidence>
<dbReference type="Proteomes" id="UP000092460">
    <property type="component" value="Unassembled WGS sequence"/>
</dbReference>
<accession>A0A1B0C7S2</accession>
<keyword evidence="3 5" id="KW-0472">Membrane</keyword>
<evidence type="ECO:0000256" key="4">
    <source>
        <dbReference type="SAM" id="MobiDB-lite"/>
    </source>
</evidence>